<dbReference type="InterPro" id="IPR009660">
    <property type="entry name" value="Phage_A500_Gp15"/>
</dbReference>
<evidence type="ECO:0000313" key="1">
    <source>
        <dbReference type="EMBL" id="RHK37094.1"/>
    </source>
</evidence>
<dbReference type="AlphaFoldDB" id="A0A415G5C4"/>
<dbReference type="Proteomes" id="UP000283497">
    <property type="component" value="Unassembled WGS sequence"/>
</dbReference>
<reference evidence="1 2" key="1">
    <citation type="submission" date="2018-08" db="EMBL/GenBank/DDBJ databases">
        <title>A genome reference for cultivated species of the human gut microbiota.</title>
        <authorList>
            <person name="Zou Y."/>
            <person name="Xue W."/>
            <person name="Luo G."/>
        </authorList>
    </citation>
    <scope>NUCLEOTIDE SEQUENCE [LARGE SCALE GENOMIC DNA]</scope>
    <source>
        <strain evidence="1 2">AF45-14BH</strain>
    </source>
</reference>
<accession>A0A415G5C4</accession>
<dbReference type="Pfam" id="PF06854">
    <property type="entry name" value="Phage_Gp15"/>
    <property type="match status" value="2"/>
</dbReference>
<organism evidence="1 2">
    <name type="scientific">Anaerobutyricum hallii</name>
    <dbReference type="NCBI Taxonomy" id="39488"/>
    <lineage>
        <taxon>Bacteria</taxon>
        <taxon>Bacillati</taxon>
        <taxon>Bacillota</taxon>
        <taxon>Clostridia</taxon>
        <taxon>Lachnospirales</taxon>
        <taxon>Lachnospiraceae</taxon>
        <taxon>Anaerobutyricum</taxon>
    </lineage>
</organism>
<name>A0A415G5C4_9FIRM</name>
<evidence type="ECO:0008006" key="3">
    <source>
        <dbReference type="Google" id="ProtNLM"/>
    </source>
</evidence>
<gene>
    <name evidence="1" type="ORF">DW068_11685</name>
</gene>
<proteinExistence type="predicted"/>
<comment type="caution">
    <text evidence="1">The sequence shown here is derived from an EMBL/GenBank/DDBJ whole genome shotgun (WGS) entry which is preliminary data.</text>
</comment>
<dbReference type="RefSeq" id="WP_118314877.1">
    <property type="nucleotide sequence ID" value="NZ_DBFBQW010000195.1"/>
</dbReference>
<protein>
    <recommendedName>
        <fullName evidence="3">Bacteriophage Gp15 protein</fullName>
    </recommendedName>
</protein>
<evidence type="ECO:0000313" key="2">
    <source>
        <dbReference type="Proteomes" id="UP000283497"/>
    </source>
</evidence>
<sequence length="221" mass="26079">MNILMDQLPTEVEVNGKIYKINADFRTSIQFEILMQKRELTQEQQSFANELCELDEEMDKEIAELLAKYKTGLELYYKEIPEDINEAINKMLWFYECGKENIDKKKSKKSGSGKKIYDYNHDADYIYAAFFEQYGIDLAEQELHWWKFSALFSALSDDCMISKIITYRVIDTKGMEKEQKAFYNRMKRLYELPKDISEEEQERQDKITQALLGDGDLTGLL</sequence>
<dbReference type="EMBL" id="QRNJ01000047">
    <property type="protein sequence ID" value="RHK37094.1"/>
    <property type="molecule type" value="Genomic_DNA"/>
</dbReference>